<evidence type="ECO:0000313" key="3">
    <source>
        <dbReference type="EMBL" id="KAJ5364768.1"/>
    </source>
</evidence>
<accession>A0A9W9RVV6</accession>
<protein>
    <submittedName>
        <fullName evidence="3">Uncharacterized protein</fullName>
    </submittedName>
</protein>
<keyword evidence="2" id="KW-0472">Membrane</keyword>
<keyword evidence="2" id="KW-0812">Transmembrane</keyword>
<feature type="region of interest" description="Disordered" evidence="1">
    <location>
        <begin position="213"/>
        <end position="266"/>
    </location>
</feature>
<evidence type="ECO:0000256" key="1">
    <source>
        <dbReference type="SAM" id="MobiDB-lite"/>
    </source>
</evidence>
<keyword evidence="4" id="KW-1185">Reference proteome</keyword>
<feature type="transmembrane region" description="Helical" evidence="2">
    <location>
        <begin position="7"/>
        <end position="30"/>
    </location>
</feature>
<keyword evidence="2" id="KW-1133">Transmembrane helix</keyword>
<dbReference type="AlphaFoldDB" id="A0A9W9RVV6"/>
<feature type="region of interest" description="Disordered" evidence="1">
    <location>
        <begin position="160"/>
        <end position="179"/>
    </location>
</feature>
<organism evidence="3 4">
    <name type="scientific">Penicillium cataractarum</name>
    <dbReference type="NCBI Taxonomy" id="2100454"/>
    <lineage>
        <taxon>Eukaryota</taxon>
        <taxon>Fungi</taxon>
        <taxon>Dikarya</taxon>
        <taxon>Ascomycota</taxon>
        <taxon>Pezizomycotina</taxon>
        <taxon>Eurotiomycetes</taxon>
        <taxon>Eurotiomycetidae</taxon>
        <taxon>Eurotiales</taxon>
        <taxon>Aspergillaceae</taxon>
        <taxon>Penicillium</taxon>
    </lineage>
</organism>
<feature type="compositionally biased region" description="Low complexity" evidence="1">
    <location>
        <begin position="220"/>
        <end position="229"/>
    </location>
</feature>
<dbReference type="RefSeq" id="XP_056552394.1">
    <property type="nucleotide sequence ID" value="XM_056703394.1"/>
</dbReference>
<reference evidence="3" key="1">
    <citation type="submission" date="2022-11" db="EMBL/GenBank/DDBJ databases">
        <authorList>
            <person name="Petersen C."/>
        </authorList>
    </citation>
    <scope>NUCLEOTIDE SEQUENCE</scope>
    <source>
        <strain evidence="3">IBT 29864</strain>
    </source>
</reference>
<evidence type="ECO:0000313" key="4">
    <source>
        <dbReference type="Proteomes" id="UP001147782"/>
    </source>
</evidence>
<dbReference type="EMBL" id="JAPZBS010000008">
    <property type="protein sequence ID" value="KAJ5364768.1"/>
    <property type="molecule type" value="Genomic_DNA"/>
</dbReference>
<feature type="compositionally biased region" description="Low complexity" evidence="1">
    <location>
        <begin position="240"/>
        <end position="257"/>
    </location>
</feature>
<evidence type="ECO:0000256" key="2">
    <source>
        <dbReference type="SAM" id="Phobius"/>
    </source>
</evidence>
<dbReference type="Proteomes" id="UP001147782">
    <property type="component" value="Unassembled WGS sequence"/>
</dbReference>
<feature type="compositionally biased region" description="Low complexity" evidence="1">
    <location>
        <begin position="364"/>
        <end position="376"/>
    </location>
</feature>
<reference evidence="3" key="2">
    <citation type="journal article" date="2023" name="IMA Fungus">
        <title>Comparative genomic study of the Penicillium genus elucidates a diverse pangenome and 15 lateral gene transfer events.</title>
        <authorList>
            <person name="Petersen C."/>
            <person name="Sorensen T."/>
            <person name="Nielsen M.R."/>
            <person name="Sondergaard T.E."/>
            <person name="Sorensen J.L."/>
            <person name="Fitzpatrick D.A."/>
            <person name="Frisvad J.C."/>
            <person name="Nielsen K.L."/>
        </authorList>
    </citation>
    <scope>NUCLEOTIDE SEQUENCE</scope>
    <source>
        <strain evidence="3">IBT 29864</strain>
    </source>
</reference>
<feature type="transmembrane region" description="Helical" evidence="2">
    <location>
        <begin position="76"/>
        <end position="100"/>
    </location>
</feature>
<dbReference type="OrthoDB" id="4188781at2759"/>
<proteinExistence type="predicted"/>
<name>A0A9W9RVV6_9EURO</name>
<sequence>MSSAMLVYSLAGAAVLSAIIVTILNGLAYAELQSLPSHTTTTGLAPVLISILTSITLLVLSLLIHKDVRSDIPWSTWKLGIFYFTGVYLLTSTVSVAGTIASNDLYHSVHQGNIFIARSIFWALSILTQSLYYGFILVTLAQRKPCQDWPRSYAQELKTLSESPEPVRSPARTLCDPYPELQQFDTRRSSLRKYPRRSHRFSGGTLCVERTRTKHESFDTSSSSTLSSPSPSPSPTAEHMPTQSQTQMQPQSPTQPQNDPFADRDTRPLLLRGSSFRSMPSLRREANIQLSLDSLVQPSPTSSTFALDSPSASSLTLPETYAFYAPNHSQVQAHGFASTSLPPPPTPLTHIPTPRTKHPPPLPLHESLPESHATTW</sequence>
<dbReference type="GeneID" id="81442573"/>
<feature type="transmembrane region" description="Helical" evidence="2">
    <location>
        <begin position="120"/>
        <end position="141"/>
    </location>
</feature>
<gene>
    <name evidence="3" type="ORF">N7496_010481</name>
</gene>
<comment type="caution">
    <text evidence="3">The sequence shown here is derived from an EMBL/GenBank/DDBJ whole genome shotgun (WGS) entry which is preliminary data.</text>
</comment>
<feature type="region of interest" description="Disordered" evidence="1">
    <location>
        <begin position="346"/>
        <end position="376"/>
    </location>
</feature>
<feature type="transmembrane region" description="Helical" evidence="2">
    <location>
        <begin position="42"/>
        <end position="64"/>
    </location>
</feature>